<evidence type="ECO:0000313" key="7">
    <source>
        <dbReference type="EMBL" id="EFN53636.1"/>
    </source>
</evidence>
<keyword evidence="4" id="KW-0720">Serine protease</keyword>
<dbReference type="EMBL" id="GL433850">
    <property type="protein sequence ID" value="EFN53636.1"/>
    <property type="molecule type" value="Genomic_DNA"/>
</dbReference>
<dbReference type="KEGG" id="cvr:CHLNCDRAFT_58432"/>
<feature type="compositionally biased region" description="Low complexity" evidence="5">
    <location>
        <begin position="427"/>
        <end position="458"/>
    </location>
</feature>
<evidence type="ECO:0000256" key="3">
    <source>
        <dbReference type="ARBA" id="ARBA00022801"/>
    </source>
</evidence>
<evidence type="ECO:0000259" key="6">
    <source>
        <dbReference type="Pfam" id="PF17815"/>
    </source>
</evidence>
<protein>
    <recommendedName>
        <fullName evidence="6">Protease Do-like PDZ domain-containing protein</fullName>
    </recommendedName>
</protein>
<evidence type="ECO:0000256" key="5">
    <source>
        <dbReference type="SAM" id="MobiDB-lite"/>
    </source>
</evidence>
<dbReference type="Pfam" id="PF17815">
    <property type="entry name" value="PDZ_3"/>
    <property type="match status" value="1"/>
</dbReference>
<name>E1ZK58_CHLVA</name>
<keyword evidence="2" id="KW-0645">Protease</keyword>
<keyword evidence="8" id="KW-1185">Reference proteome</keyword>
<dbReference type="OrthoDB" id="4217619at2759"/>
<dbReference type="Gene3D" id="3.20.190.20">
    <property type="match status" value="1"/>
</dbReference>
<gene>
    <name evidence="7" type="ORF">CHLNCDRAFT_58432</name>
</gene>
<evidence type="ECO:0000313" key="8">
    <source>
        <dbReference type="Proteomes" id="UP000008141"/>
    </source>
</evidence>
<dbReference type="STRING" id="554065.E1ZK58"/>
<dbReference type="GO" id="GO:0004252">
    <property type="term" value="F:serine-type endopeptidase activity"/>
    <property type="evidence" value="ECO:0007669"/>
    <property type="project" value="TreeGrafter"/>
</dbReference>
<dbReference type="GeneID" id="17353123"/>
<dbReference type="PANTHER" id="PTHR45980:SF18">
    <property type="entry name" value="PROTEASE DO-LIKE 9"/>
    <property type="match status" value="1"/>
</dbReference>
<reference evidence="7 8" key="1">
    <citation type="journal article" date="2010" name="Plant Cell">
        <title>The Chlorella variabilis NC64A genome reveals adaptation to photosymbiosis, coevolution with viruses, and cryptic sex.</title>
        <authorList>
            <person name="Blanc G."/>
            <person name="Duncan G."/>
            <person name="Agarkova I."/>
            <person name="Borodovsky M."/>
            <person name="Gurnon J."/>
            <person name="Kuo A."/>
            <person name="Lindquist E."/>
            <person name="Lucas S."/>
            <person name="Pangilinan J."/>
            <person name="Polle J."/>
            <person name="Salamov A."/>
            <person name="Terry A."/>
            <person name="Yamada T."/>
            <person name="Dunigan D.D."/>
            <person name="Grigoriev I.V."/>
            <person name="Claverie J.M."/>
            <person name="Van Etten J.L."/>
        </authorList>
    </citation>
    <scope>NUCLEOTIDE SEQUENCE [LARGE SCALE GENOMIC DNA]</scope>
    <source>
        <strain evidence="7 8">NC64A</strain>
    </source>
</reference>
<dbReference type="GO" id="GO:0006508">
    <property type="term" value="P:proteolysis"/>
    <property type="evidence" value="ECO:0007669"/>
    <property type="project" value="UniProtKB-KW"/>
</dbReference>
<organism evidence="8">
    <name type="scientific">Chlorella variabilis</name>
    <name type="common">Green alga</name>
    <dbReference type="NCBI Taxonomy" id="554065"/>
    <lineage>
        <taxon>Eukaryota</taxon>
        <taxon>Viridiplantae</taxon>
        <taxon>Chlorophyta</taxon>
        <taxon>core chlorophytes</taxon>
        <taxon>Trebouxiophyceae</taxon>
        <taxon>Chlorellales</taxon>
        <taxon>Chlorellaceae</taxon>
        <taxon>Chlorella clade</taxon>
        <taxon>Chlorella</taxon>
    </lineage>
</organism>
<dbReference type="PRINTS" id="PR01217">
    <property type="entry name" value="PRICHEXTENSN"/>
</dbReference>
<feature type="region of interest" description="Disordered" evidence="5">
    <location>
        <begin position="1"/>
        <end position="106"/>
    </location>
</feature>
<evidence type="ECO:0000256" key="4">
    <source>
        <dbReference type="ARBA" id="ARBA00022825"/>
    </source>
</evidence>
<comment type="similarity">
    <text evidence="1">Belongs to the peptidase S1C family.</text>
</comment>
<dbReference type="InterPro" id="IPR009003">
    <property type="entry name" value="Peptidase_S1_PA"/>
</dbReference>
<dbReference type="InterPro" id="IPR046449">
    <property type="entry name" value="DEGP_PDZ_sf"/>
</dbReference>
<dbReference type="RefSeq" id="XP_005845738.1">
    <property type="nucleotide sequence ID" value="XM_005845676.1"/>
</dbReference>
<dbReference type="InterPro" id="IPR041517">
    <property type="entry name" value="DEGP_PDZ"/>
</dbReference>
<dbReference type="PANTHER" id="PTHR45980">
    <property type="match status" value="1"/>
</dbReference>
<accession>E1ZK58</accession>
<dbReference type="FunFam" id="2.40.10.10:FF:000012">
    <property type="entry name" value="protease Do-like 9"/>
    <property type="match status" value="1"/>
</dbReference>
<dbReference type="Pfam" id="PF13365">
    <property type="entry name" value="Trypsin_2"/>
    <property type="match status" value="1"/>
</dbReference>
<evidence type="ECO:0000256" key="1">
    <source>
        <dbReference type="ARBA" id="ARBA00010541"/>
    </source>
</evidence>
<feature type="compositionally biased region" description="Pro residues" evidence="5">
    <location>
        <begin position="508"/>
        <end position="576"/>
    </location>
</feature>
<proteinExistence type="inferred from homology"/>
<dbReference type="SUPFAM" id="SSF50494">
    <property type="entry name" value="Trypsin-like serine proteases"/>
    <property type="match status" value="1"/>
</dbReference>
<evidence type="ECO:0000256" key="2">
    <source>
        <dbReference type="ARBA" id="ARBA00022670"/>
    </source>
</evidence>
<dbReference type="Gene3D" id="2.40.10.120">
    <property type="match status" value="1"/>
</dbReference>
<sequence>MPPKRKGAAANGAEKALEPSPGSESGRRRAGAEPVGPSPQAAAEPLSGGGEQPGKKRRKERGIPGDGCTTSAAAGAADATGPPDDLMSPLSGPNSHEAAPTNRRTGDHLMEAVVKVFTVHSEPNFSLPWQRKRQFSSSGSGFVIAGRRLLTNAHCVDHHTQVKVKRRGSDTKYVAQVLAIGMECDIALLTVEDESFWQGLEAVHFGGLPLLQDSVTVIGYPIGGDTMSVTSGVVSRIEVTGYAHGAAELLGIQVDAAINSGNSGGPAFNDRGECVGIAFQSLKNEDTENISYIIPTPGGTPGWRAPGWLRGEFDFEAPVKLLDKMLHAQAENTTQQVVVLSQVLAADVNVGYEEVVNTQVLKVNGQAVNNLRDLVEAVAASTGQYLEFSLEYNQLIILDKAAAQAATADILTQHCIAHDRSEDLRAEAAAAAGPGAATPGGATADGAADGEQAAAAAGVKTEEGDGTAAAAATAERIKEEEEDGTASGMDVEAGAAEGGLPGSGATPKQPPPSPPPKGKPPSPPPPKRKPPSPPPPSPKRKPPSPPPKPPPPPPPKPPPNTKPRPPPRPPPTWGPVPPILLPNGSVIRSFQFSLCGTSDVPYAAYTAEDAAGKHGTAVVKLVGGRWVDAGSEGFTDAHGSRMSLSCFADGTPVFALADADGAFASTVFRLGAAGWRPVGPVGFYQSVFDTSVAVDGQGRPMVAFTNSKRQFRAAVMRFSGGAWGYAGSDGDAISKAFADSVELVVGPATGGPGVAGVPFLAYMDFGKNSADVEKLEGSGKWESVGGEEAITNGQLPHLAFAPDGTLYLAHLIHPVSTIRFMMVRQHNRTSDTWFEIGAARPAPDGFITALDIAVDARGVPCVAFNDGGDEYKVSVQCYKRSTNSWEYVANRYFSQGGSSYVTLDFDLTHNKPWVGYWSSLTTAASQPTVMRYTAYDSSLYT</sequence>
<feature type="region of interest" description="Disordered" evidence="5">
    <location>
        <begin position="427"/>
        <end position="576"/>
    </location>
</feature>
<dbReference type="SUPFAM" id="SSF89372">
    <property type="entry name" value="Fucose-specific lectin"/>
    <property type="match status" value="1"/>
</dbReference>
<feature type="domain" description="Protease Do-like PDZ" evidence="6">
    <location>
        <begin position="315"/>
        <end position="423"/>
    </location>
</feature>
<dbReference type="Proteomes" id="UP000008141">
    <property type="component" value="Unassembled WGS sequence"/>
</dbReference>
<dbReference type="InParanoid" id="E1ZK58"/>
<dbReference type="AlphaFoldDB" id="E1ZK58"/>
<feature type="compositionally biased region" description="Low complexity" evidence="5">
    <location>
        <begin position="66"/>
        <end position="85"/>
    </location>
</feature>
<keyword evidence="3" id="KW-0378">Hydrolase</keyword>
<dbReference type="eggNOG" id="KOG1320">
    <property type="taxonomic scope" value="Eukaryota"/>
</dbReference>